<dbReference type="GO" id="GO:0005743">
    <property type="term" value="C:mitochondrial inner membrane"/>
    <property type="evidence" value="ECO:0007669"/>
    <property type="project" value="UniProtKB-SubCell"/>
</dbReference>
<evidence type="ECO:0000256" key="11">
    <source>
        <dbReference type="ARBA" id="ARBA00032954"/>
    </source>
</evidence>
<keyword evidence="8" id="KW-0406">Ion transport</keyword>
<dbReference type="GO" id="GO:0046933">
    <property type="term" value="F:proton-transporting ATP synthase activity, rotational mechanism"/>
    <property type="evidence" value="ECO:0007669"/>
    <property type="project" value="TreeGrafter"/>
</dbReference>
<evidence type="ECO:0000256" key="9">
    <source>
        <dbReference type="ARBA" id="ARBA00023136"/>
    </source>
</evidence>
<dbReference type="NCBIfam" id="TIGR01131">
    <property type="entry name" value="ATP_synt_6_or_A"/>
    <property type="match status" value="1"/>
</dbReference>
<evidence type="ECO:0000256" key="3">
    <source>
        <dbReference type="ARBA" id="ARBA00022448"/>
    </source>
</evidence>
<evidence type="ECO:0000256" key="7">
    <source>
        <dbReference type="ARBA" id="ARBA00022989"/>
    </source>
</evidence>
<name>A0A8E7IX68_9STRA</name>
<keyword evidence="4" id="KW-0138">CF(0)</keyword>
<keyword evidence="6" id="KW-0375">Hydrogen ion transport</keyword>
<dbReference type="InterPro" id="IPR023011">
    <property type="entry name" value="ATP_synth_F0_asu_AS"/>
</dbReference>
<feature type="transmembrane region" description="Helical" evidence="12">
    <location>
        <begin position="187"/>
        <end position="208"/>
    </location>
</feature>
<feature type="transmembrane region" description="Helical" evidence="12">
    <location>
        <begin position="24"/>
        <end position="47"/>
    </location>
</feature>
<dbReference type="InterPro" id="IPR045083">
    <property type="entry name" value="ATP_synth_F0_asu_bact/mt"/>
</dbReference>
<evidence type="ECO:0000256" key="2">
    <source>
        <dbReference type="ARBA" id="ARBA00006810"/>
    </source>
</evidence>
<keyword evidence="7 12" id="KW-1133">Transmembrane helix</keyword>
<dbReference type="EMBL" id="MW729336">
    <property type="protein sequence ID" value="QVX31324.1"/>
    <property type="molecule type" value="Genomic_DNA"/>
</dbReference>
<evidence type="ECO:0000256" key="12">
    <source>
        <dbReference type="SAM" id="Phobius"/>
    </source>
</evidence>
<keyword evidence="9 12" id="KW-0472">Membrane</keyword>
<dbReference type="PANTHER" id="PTHR11410:SF0">
    <property type="entry name" value="ATP SYNTHASE SUBUNIT A"/>
    <property type="match status" value="1"/>
</dbReference>
<keyword evidence="5 12" id="KW-0812">Transmembrane</keyword>
<dbReference type="PANTHER" id="PTHR11410">
    <property type="entry name" value="ATP SYNTHASE SUBUNIT A"/>
    <property type="match status" value="1"/>
</dbReference>
<dbReference type="AlphaFoldDB" id="A0A8E7IX68"/>
<evidence type="ECO:0000313" key="13">
    <source>
        <dbReference type="EMBL" id="QVX31324.1"/>
    </source>
</evidence>
<reference evidence="13" key="1">
    <citation type="submission" date="2021-03" db="EMBL/GenBank/DDBJ databases">
        <authorList>
            <person name="Liang C."/>
        </authorList>
    </citation>
    <scope>NUCLEOTIDE SEQUENCE</scope>
</reference>
<evidence type="ECO:0000256" key="6">
    <source>
        <dbReference type="ARBA" id="ARBA00022781"/>
    </source>
</evidence>
<feature type="transmembrane region" description="Helical" evidence="12">
    <location>
        <begin position="151"/>
        <end position="175"/>
    </location>
</feature>
<evidence type="ECO:0000256" key="5">
    <source>
        <dbReference type="ARBA" id="ARBA00022692"/>
    </source>
</evidence>
<comment type="subcellular location">
    <subcellularLocation>
        <location evidence="1">Mitochondrion inner membrane</location>
        <topology evidence="1">Multi-pass membrane protein</topology>
    </subcellularLocation>
</comment>
<organism evidence="13">
    <name type="scientific">Attheya longicornis</name>
    <dbReference type="NCBI Taxonomy" id="451786"/>
    <lineage>
        <taxon>Eukaryota</taxon>
        <taxon>Sar</taxon>
        <taxon>Stramenopiles</taxon>
        <taxon>Ochrophyta</taxon>
        <taxon>Bacillariophyta</taxon>
        <taxon>Coscinodiscophyceae</taxon>
        <taxon>Chaetocerotophycidae</taxon>
        <taxon>Chaetocerotales</taxon>
        <taxon>Attheyaceae</taxon>
        <taxon>Attheya</taxon>
    </lineage>
</organism>
<feature type="transmembrane region" description="Helical" evidence="12">
    <location>
        <begin position="118"/>
        <end position="139"/>
    </location>
</feature>
<accession>A0A8E7IX68</accession>
<evidence type="ECO:0000256" key="4">
    <source>
        <dbReference type="ARBA" id="ARBA00022547"/>
    </source>
</evidence>
<keyword evidence="10" id="KW-0066">ATP synthesis</keyword>
<geneLocation type="mitochondrion" evidence="13"/>
<gene>
    <name evidence="13" type="primary">atp6</name>
</gene>
<sequence>MLHTPLEQFQIIALFPLKMFSLDFSFTNLLLINVLMMFFFIVLVSFFSSDTNALAENHFYFIPNNWQIVIEICYETISQLLFDNLNIEGEKYFPFISVLFTFILFSNLIGLIPYSFTITSHLIITFSLSLAVFIGVNIICIERHKFNMLSLFIPSNTSFGLALLLVPIEFVSYIFKPISLGVRLFANLMAGHTLLKVIVGFAWAMLLLEDLLSVVHVIPLLVLILLMGLELGVALIQAYVFTILTCIYLNDGLNLH</sequence>
<dbReference type="NCBIfam" id="NF004482">
    <property type="entry name" value="PRK05815.2-4"/>
    <property type="match status" value="1"/>
</dbReference>
<evidence type="ECO:0000256" key="1">
    <source>
        <dbReference type="ARBA" id="ARBA00004448"/>
    </source>
</evidence>
<comment type="similarity">
    <text evidence="2">Belongs to the ATPase A chain family.</text>
</comment>
<dbReference type="Pfam" id="PF00119">
    <property type="entry name" value="ATP-synt_A"/>
    <property type="match status" value="1"/>
</dbReference>
<dbReference type="HAMAP" id="MF_01393">
    <property type="entry name" value="ATP_synth_a_bact"/>
    <property type="match status" value="1"/>
</dbReference>
<dbReference type="CDD" id="cd00310">
    <property type="entry name" value="ATP-synt_Fo_a_6"/>
    <property type="match status" value="1"/>
</dbReference>
<evidence type="ECO:0000256" key="10">
    <source>
        <dbReference type="ARBA" id="ARBA00023310"/>
    </source>
</evidence>
<dbReference type="PROSITE" id="PS00449">
    <property type="entry name" value="ATPASE_A"/>
    <property type="match status" value="1"/>
</dbReference>
<keyword evidence="13" id="KW-0496">Mitochondrion</keyword>
<dbReference type="InterPro" id="IPR000568">
    <property type="entry name" value="ATP_synth_F0_asu"/>
</dbReference>
<protein>
    <recommendedName>
        <fullName evidence="11">F-ATPase protein 6</fullName>
    </recommendedName>
</protein>
<feature type="transmembrane region" description="Helical" evidence="12">
    <location>
        <begin position="220"/>
        <end position="250"/>
    </location>
</feature>
<dbReference type="FunFam" id="1.20.120.220:FF:000003">
    <property type="entry name" value="ATP synthase subunit a"/>
    <property type="match status" value="1"/>
</dbReference>
<keyword evidence="3" id="KW-0813">Transport</keyword>
<proteinExistence type="inferred from homology"/>
<feature type="transmembrane region" description="Helical" evidence="12">
    <location>
        <begin position="92"/>
        <end position="112"/>
    </location>
</feature>
<dbReference type="GO" id="GO:0045259">
    <property type="term" value="C:proton-transporting ATP synthase complex"/>
    <property type="evidence" value="ECO:0007669"/>
    <property type="project" value="UniProtKB-KW"/>
</dbReference>
<evidence type="ECO:0000256" key="8">
    <source>
        <dbReference type="ARBA" id="ARBA00023065"/>
    </source>
</evidence>